<dbReference type="SUPFAM" id="SSF56925">
    <property type="entry name" value="OMPA-like"/>
    <property type="match status" value="1"/>
</dbReference>
<comment type="caution">
    <text evidence="1">The sequence shown here is derived from an EMBL/GenBank/DDBJ whole genome shotgun (WGS) entry which is preliminary data.</text>
</comment>
<evidence type="ECO:0008006" key="3">
    <source>
        <dbReference type="Google" id="ProtNLM"/>
    </source>
</evidence>
<name>A0ABP9EVR8_9FLAO</name>
<dbReference type="InterPro" id="IPR011250">
    <property type="entry name" value="OMP/PagP_B-barrel"/>
</dbReference>
<protein>
    <recommendedName>
        <fullName evidence="3">Cell envelope biogenesis protein OmpA</fullName>
    </recommendedName>
</protein>
<keyword evidence="2" id="KW-1185">Reference proteome</keyword>
<sequence length="214" mass="23343">MSSNFKLNKISWLTLVLVFYCFSGISQGDTSSIKAQFALGINSPSSGGFITGFEANSINFPSINLGVQYMFKPQLGGKLDFGFNRFSNVNNTPEFKVNYSRINAQLVYNASQIISFSNKIGTFVHAGPGFSMIKPLGNYSQNKTAFLNAMAGIEIHYGISDKLSIYMDTSYILGFAKDFNPISDGFGSFNGNLLTITIGASISLSGCYYCEQND</sequence>
<dbReference type="EMBL" id="BAABJH010000001">
    <property type="protein sequence ID" value="GAA4888533.1"/>
    <property type="molecule type" value="Genomic_DNA"/>
</dbReference>
<accession>A0ABP9EVR8</accession>
<reference evidence="2" key="1">
    <citation type="journal article" date="2019" name="Int. J. Syst. Evol. Microbiol.">
        <title>The Global Catalogue of Microorganisms (GCM) 10K type strain sequencing project: providing services to taxonomists for standard genome sequencing and annotation.</title>
        <authorList>
            <consortium name="The Broad Institute Genomics Platform"/>
            <consortium name="The Broad Institute Genome Sequencing Center for Infectious Disease"/>
            <person name="Wu L."/>
            <person name="Ma J."/>
        </authorList>
    </citation>
    <scope>NUCLEOTIDE SEQUENCE [LARGE SCALE GENOMIC DNA]</scope>
    <source>
        <strain evidence="2">JCM 18274</strain>
    </source>
</reference>
<dbReference type="Gene3D" id="2.40.160.20">
    <property type="match status" value="1"/>
</dbReference>
<evidence type="ECO:0000313" key="1">
    <source>
        <dbReference type="EMBL" id="GAA4888533.1"/>
    </source>
</evidence>
<organism evidence="1 2">
    <name type="scientific">Flaviramulus aquimarinus</name>
    <dbReference type="NCBI Taxonomy" id="1170456"/>
    <lineage>
        <taxon>Bacteria</taxon>
        <taxon>Pseudomonadati</taxon>
        <taxon>Bacteroidota</taxon>
        <taxon>Flavobacteriia</taxon>
        <taxon>Flavobacteriales</taxon>
        <taxon>Flavobacteriaceae</taxon>
        <taxon>Flaviramulus</taxon>
    </lineage>
</organism>
<gene>
    <name evidence="1" type="ORF">GCM10023311_10560</name>
</gene>
<proteinExistence type="predicted"/>
<dbReference type="Proteomes" id="UP001500433">
    <property type="component" value="Unassembled WGS sequence"/>
</dbReference>
<evidence type="ECO:0000313" key="2">
    <source>
        <dbReference type="Proteomes" id="UP001500433"/>
    </source>
</evidence>
<dbReference type="RefSeq" id="WP_345272991.1">
    <property type="nucleotide sequence ID" value="NZ_BAABJH010000001.1"/>
</dbReference>